<reference evidence="1 2" key="1">
    <citation type="submission" date="2020-07" db="EMBL/GenBank/DDBJ databases">
        <authorList>
            <person name="Criscuolo A."/>
        </authorList>
    </citation>
    <scope>NUCLEOTIDE SEQUENCE [LARGE SCALE GENOMIC DNA]</scope>
    <source>
        <strain evidence="1">CIP107946</strain>
    </source>
</reference>
<accession>A0A6V7RC15</accession>
<dbReference type="Proteomes" id="UP000588186">
    <property type="component" value="Unassembled WGS sequence"/>
</dbReference>
<dbReference type="Pfam" id="PF21983">
    <property type="entry name" value="NikA-like"/>
    <property type="match status" value="1"/>
</dbReference>
<name>A0A6V7RC15_9BACL</name>
<dbReference type="EMBL" id="CAJEWB010000009">
    <property type="protein sequence ID" value="CAD2074882.1"/>
    <property type="molecule type" value="Genomic_DNA"/>
</dbReference>
<evidence type="ECO:0008006" key="3">
    <source>
        <dbReference type="Google" id="ProtNLM"/>
    </source>
</evidence>
<keyword evidence="2" id="KW-1185">Reference proteome</keyword>
<proteinExistence type="predicted"/>
<comment type="caution">
    <text evidence="1">The sequence shown here is derived from an EMBL/GenBank/DDBJ whole genome shotgun (WGS) entry which is preliminary data.</text>
</comment>
<protein>
    <recommendedName>
        <fullName evidence="3">Mobilization protein</fullName>
    </recommendedName>
</protein>
<evidence type="ECO:0000313" key="2">
    <source>
        <dbReference type="Proteomes" id="UP000588186"/>
    </source>
</evidence>
<gene>
    <name evidence="1" type="ORF">JEOPIN946_00843</name>
</gene>
<dbReference type="AlphaFoldDB" id="A0A6V7RC15"/>
<sequence>MNKKRRNNVSIKLTDDEKKRAEFFAEERDLNLSEYFRMSGLKHRIKPTIVNFEQSQNSIEESEKLIEAIMLIQQHIAENGYMHWHDYKNDSKVINALKYIRNRTFNDK</sequence>
<dbReference type="RefSeq" id="WP_186077171.1">
    <property type="nucleotide sequence ID" value="NZ_CAJEWB010000009.1"/>
</dbReference>
<dbReference type="InterPro" id="IPR053842">
    <property type="entry name" value="NikA-like"/>
</dbReference>
<organism evidence="1 2">
    <name type="scientific">Phocicoccus pinnipedialis</name>
    <dbReference type="NCBI Taxonomy" id="110845"/>
    <lineage>
        <taxon>Bacteria</taxon>
        <taxon>Bacillati</taxon>
        <taxon>Bacillota</taxon>
        <taxon>Bacilli</taxon>
        <taxon>Bacillales</taxon>
        <taxon>Salinicoccaceae</taxon>
        <taxon>Phocicoccus</taxon>
    </lineage>
</organism>
<evidence type="ECO:0000313" key="1">
    <source>
        <dbReference type="EMBL" id="CAD2074882.1"/>
    </source>
</evidence>